<dbReference type="EMBL" id="SHNO01000001">
    <property type="protein sequence ID" value="MCX2976645.1"/>
    <property type="molecule type" value="Genomic_DNA"/>
</dbReference>
<protein>
    <submittedName>
        <fullName evidence="3">2-phospho-L-lactate transferase</fullName>
        <ecNumber evidence="3">2.7.8.28</ecNumber>
    </submittedName>
</protein>
<dbReference type="PANTHER" id="PTHR43007">
    <property type="entry name" value="2-PHOSPHO-L-LACTATE TRANSFERASE"/>
    <property type="match status" value="1"/>
</dbReference>
<sequence>MIDHAAKRSVLALSGGVGGAKLALGLEDVLPAGELHVLVNTGDDFEHLGLHISPDIDTLLYTLAGKANPSQGWGLEGESWHMLEALAQLGGETWFQLGDKDLATHLWRTHRLAGGQALTAVINELASQLGVASRVHPMSSDPVRTTVHCRSESLPFQRYFVEQRCQPEVTGFSFEGIGNARPNREVMTLLRNGAFSQIVVCPSNPFVSIDPILQLPGLWQALADNPAPVTLVSPIVAGIAIKGPAAKMMAELGVPVTALGVLAHYCRHYPGLVNNFVIDASDATLASSIDEPGVNVVVASTVMKTRDDKQSLAHAVLDLVEG</sequence>
<proteinExistence type="inferred from homology"/>
<dbReference type="InterPro" id="IPR010115">
    <property type="entry name" value="FbiA/CofD"/>
</dbReference>
<dbReference type="GO" id="GO:0043743">
    <property type="term" value="F:LPPG:FO 2-phospho-L-lactate transferase activity"/>
    <property type="evidence" value="ECO:0007669"/>
    <property type="project" value="UniProtKB-EC"/>
</dbReference>
<dbReference type="SUPFAM" id="SSF142338">
    <property type="entry name" value="CofD-like"/>
    <property type="match status" value="1"/>
</dbReference>
<dbReference type="Pfam" id="PF01933">
    <property type="entry name" value="CofD"/>
    <property type="match status" value="1"/>
</dbReference>
<dbReference type="PANTHER" id="PTHR43007:SF1">
    <property type="entry name" value="2-PHOSPHO-L-LACTATE TRANSFERASE"/>
    <property type="match status" value="1"/>
</dbReference>
<dbReference type="InterPro" id="IPR002882">
    <property type="entry name" value="CofD"/>
</dbReference>
<keyword evidence="1 3" id="KW-0808">Transferase</keyword>
<reference evidence="3" key="1">
    <citation type="submission" date="2019-02" db="EMBL/GenBank/DDBJ databases">
        <authorList>
            <person name="Li S.-H."/>
        </authorList>
    </citation>
    <scope>NUCLEOTIDE SEQUENCE</scope>
    <source>
        <strain evidence="3">IMCC11814</strain>
    </source>
</reference>
<dbReference type="EC" id="2.7.8.28" evidence="3"/>
<name>A0ABT3T314_9GAMM</name>
<dbReference type="Gene3D" id="3.40.50.10680">
    <property type="entry name" value="CofD-like domains"/>
    <property type="match status" value="1"/>
</dbReference>
<dbReference type="Proteomes" id="UP001143304">
    <property type="component" value="Unassembled WGS sequence"/>
</dbReference>
<accession>A0ABT3T314</accession>
<dbReference type="NCBIfam" id="TIGR01819">
    <property type="entry name" value="F420_cofD"/>
    <property type="match status" value="1"/>
</dbReference>
<dbReference type="CDD" id="cd07186">
    <property type="entry name" value="CofD_like"/>
    <property type="match status" value="1"/>
</dbReference>
<evidence type="ECO:0000256" key="2">
    <source>
        <dbReference type="ARBA" id="ARBA00022842"/>
    </source>
</evidence>
<evidence type="ECO:0000313" key="3">
    <source>
        <dbReference type="EMBL" id="MCX2976645.1"/>
    </source>
</evidence>
<dbReference type="InterPro" id="IPR038136">
    <property type="entry name" value="CofD-like_dom_sf"/>
</dbReference>
<dbReference type="Gene3D" id="1.10.8.240">
    <property type="entry name" value="CofD-like domain"/>
    <property type="match status" value="1"/>
</dbReference>
<evidence type="ECO:0000313" key="4">
    <source>
        <dbReference type="Proteomes" id="UP001143304"/>
    </source>
</evidence>
<evidence type="ECO:0000256" key="1">
    <source>
        <dbReference type="ARBA" id="ARBA00022679"/>
    </source>
</evidence>
<gene>
    <name evidence="3" type="ORF">EYC82_04690</name>
</gene>
<organism evidence="3 4">
    <name type="scientific">Candidatus Marimicrobium litorale</name>
    <dbReference type="NCBI Taxonomy" id="2518991"/>
    <lineage>
        <taxon>Bacteria</taxon>
        <taxon>Pseudomonadati</taxon>
        <taxon>Pseudomonadota</taxon>
        <taxon>Gammaproteobacteria</taxon>
        <taxon>Cellvibrionales</taxon>
        <taxon>Halieaceae</taxon>
        <taxon>Marimicrobium</taxon>
    </lineage>
</organism>
<keyword evidence="2" id="KW-0460">Magnesium</keyword>
<dbReference type="HAMAP" id="MF_01257">
    <property type="entry name" value="CofD"/>
    <property type="match status" value="1"/>
</dbReference>
<comment type="caution">
    <text evidence="3">The sequence shown here is derived from an EMBL/GenBank/DDBJ whole genome shotgun (WGS) entry which is preliminary data.</text>
</comment>
<keyword evidence="4" id="KW-1185">Reference proteome</keyword>